<evidence type="ECO:0000259" key="2">
    <source>
        <dbReference type="Pfam" id="PF18962"/>
    </source>
</evidence>
<feature type="chain" id="PRO_5023018018" evidence="1">
    <location>
        <begin position="27"/>
        <end position="784"/>
    </location>
</feature>
<gene>
    <name evidence="3" type="ORF">FRZ67_05310</name>
</gene>
<feature type="domain" description="Secretion system C-terminal sorting" evidence="2">
    <location>
        <begin position="710"/>
        <end position="779"/>
    </location>
</feature>
<feature type="signal peptide" evidence="1">
    <location>
        <begin position="1"/>
        <end position="26"/>
    </location>
</feature>
<dbReference type="InterPro" id="IPR026444">
    <property type="entry name" value="Secre_tail"/>
</dbReference>
<reference evidence="3 4" key="1">
    <citation type="journal article" date="2016" name="Int. J. Syst. Evol. Microbiol.">
        <title>Panacibacter ginsenosidivorans gen. nov., sp. nov., with ginsenoside converting activity isolated from soil of a ginseng field.</title>
        <authorList>
            <person name="Siddiqi M.Z."/>
            <person name="Muhammad Shafi S."/>
            <person name="Choi K.D."/>
            <person name="Im W.T."/>
        </authorList>
    </citation>
    <scope>NUCLEOTIDE SEQUENCE [LARGE SCALE GENOMIC DNA]</scope>
    <source>
        <strain evidence="3 4">Gsoil1550</strain>
    </source>
</reference>
<dbReference type="RefSeq" id="WP_147188548.1">
    <property type="nucleotide sequence ID" value="NZ_CP042435.1"/>
</dbReference>
<keyword evidence="1" id="KW-0732">Signal</keyword>
<accession>A0A5B8V8T0</accession>
<dbReference type="EMBL" id="CP042435">
    <property type="protein sequence ID" value="QEC66748.1"/>
    <property type="molecule type" value="Genomic_DNA"/>
</dbReference>
<dbReference type="OrthoDB" id="1270026at2"/>
<dbReference type="NCBIfam" id="TIGR04183">
    <property type="entry name" value="Por_Secre_tail"/>
    <property type="match status" value="1"/>
</dbReference>
<evidence type="ECO:0000256" key="1">
    <source>
        <dbReference type="SAM" id="SignalP"/>
    </source>
</evidence>
<protein>
    <submittedName>
        <fullName evidence="3">T9SS type A sorting domain-containing protein</fullName>
    </submittedName>
</protein>
<name>A0A5B8V8T0_9BACT</name>
<proteinExistence type="predicted"/>
<dbReference type="Pfam" id="PF18962">
    <property type="entry name" value="Por_Secre_tail"/>
    <property type="match status" value="1"/>
</dbReference>
<organism evidence="3 4">
    <name type="scientific">Panacibacter ginsenosidivorans</name>
    <dbReference type="NCBI Taxonomy" id="1813871"/>
    <lineage>
        <taxon>Bacteria</taxon>
        <taxon>Pseudomonadati</taxon>
        <taxon>Bacteroidota</taxon>
        <taxon>Chitinophagia</taxon>
        <taxon>Chitinophagales</taxon>
        <taxon>Chitinophagaceae</taxon>
        <taxon>Panacibacter</taxon>
    </lineage>
</organism>
<sequence>MKKTWQVKFIPLFLCTFLLVKTNAQSINPNGYGVWQAFGDVAFSNPSTHPDLLRGRLFNINWSQIMDPVTGNYDFTSMDQSIKVRTTDNGAIAALPIIVMVYVYNLPDNGPAYILADPSVSKIKVTYNTIPQTSYDMPYFDDADYKVYFKNMITALKNHIQDVLTTGNYSNNIKNAYKKIIGIQACLGSTGDYISYKGDVINYQAYDTNLRSLTCDDFTRLFKEFTKYYYQEYNALNQVITASPYSLSPIRVLINPDNSRNDNDAWIAGTGVNDCNCKDTWRKSSILGHIYQFNQEKNNPVNPDQCSFDQCLNGVPTSDWWYTTLNTFYPSSVFPPSGDYMRARCELSGELIGNTANWWYDGSVSGSLPNAQYRNLFALYAYMLHWGVDWSNATPTVLNDQNYWPAMDFFNKYSAPELKNPGTATKAFCMLRDGLDASDYVRFNNDPNPQITCLKDATNTALMNRFNYALNYVDPQFPTTATFIQRGADIRDMSAAIGGSSSNRKSTRINDVGWEIIPDNYSRYITQIKPRFDLDGDGISELLPLYKSCDGWWNLNYPFTKSDGSTIVSVYGRFAKSITNVYGKRAMYFDINNSFLSGYTGNIKITITYLDKGSNKFYLKYKDASGAIVIENIQKSNAASPTWKQYVSQVIPASYFVNSCAFASDFFIQTQYTGGVTPEEDIVALVEVEKVAGPMKQTLTNKTTNSLLSVYPNPASDRFTVSLQNKKIMSNISIIDQSGRVVYQKQANNVSVTILRSEIGNRPGIYFISVTANGVVYKKELKLL</sequence>
<evidence type="ECO:0000313" key="3">
    <source>
        <dbReference type="EMBL" id="QEC66748.1"/>
    </source>
</evidence>
<dbReference type="AlphaFoldDB" id="A0A5B8V8T0"/>
<dbReference type="KEGG" id="pgin:FRZ67_05310"/>
<dbReference type="Proteomes" id="UP000321533">
    <property type="component" value="Chromosome"/>
</dbReference>
<keyword evidence="4" id="KW-1185">Reference proteome</keyword>
<evidence type="ECO:0000313" key="4">
    <source>
        <dbReference type="Proteomes" id="UP000321533"/>
    </source>
</evidence>